<feature type="region of interest" description="Disordered" evidence="1">
    <location>
        <begin position="115"/>
        <end position="159"/>
    </location>
</feature>
<keyword evidence="3" id="KW-1185">Reference proteome</keyword>
<organism evidence="2 3">
    <name type="scientific">Microvirga aerilata</name>
    <dbReference type="NCBI Taxonomy" id="670292"/>
    <lineage>
        <taxon>Bacteria</taxon>
        <taxon>Pseudomonadati</taxon>
        <taxon>Pseudomonadota</taxon>
        <taxon>Alphaproteobacteria</taxon>
        <taxon>Hyphomicrobiales</taxon>
        <taxon>Methylobacteriaceae</taxon>
        <taxon>Microvirga</taxon>
    </lineage>
</organism>
<name>A0A937D153_9HYPH</name>
<reference evidence="2" key="1">
    <citation type="submission" date="2021-01" db="EMBL/GenBank/DDBJ databases">
        <title>Microvirga sp.</title>
        <authorList>
            <person name="Kim M.K."/>
        </authorList>
    </citation>
    <scope>NUCLEOTIDE SEQUENCE</scope>
    <source>
        <strain evidence="2">5420S-16</strain>
    </source>
</reference>
<sequence>MTAEHVERGLKTLGQSWHPPEVIAQAIQEREGLLVVTMPASGPIESALARAGQDLDLVLDYNPWIVRAWQSISRMPRTVRQFWGTVAHWGCDVLKGLAGVVGPCGAARARAPGHGVSLRLPARQPSGPPRRSGQVAGTLHSPTPLRAVKPRRPRQAKPP</sequence>
<evidence type="ECO:0000313" key="2">
    <source>
        <dbReference type="EMBL" id="MBL0403740.1"/>
    </source>
</evidence>
<gene>
    <name evidence="2" type="ORF">JKG68_07175</name>
</gene>
<evidence type="ECO:0000313" key="3">
    <source>
        <dbReference type="Proteomes" id="UP000605848"/>
    </source>
</evidence>
<dbReference type="EMBL" id="JAEQMY010000007">
    <property type="protein sequence ID" value="MBL0403740.1"/>
    <property type="molecule type" value="Genomic_DNA"/>
</dbReference>
<dbReference type="AlphaFoldDB" id="A0A937D153"/>
<protein>
    <submittedName>
        <fullName evidence="2">Uncharacterized protein</fullName>
    </submittedName>
</protein>
<dbReference type="Proteomes" id="UP000605848">
    <property type="component" value="Unassembled WGS sequence"/>
</dbReference>
<feature type="compositionally biased region" description="Basic residues" evidence="1">
    <location>
        <begin position="148"/>
        <end position="159"/>
    </location>
</feature>
<proteinExistence type="predicted"/>
<dbReference type="RefSeq" id="WP_202057430.1">
    <property type="nucleotide sequence ID" value="NZ_JAEQMY010000007.1"/>
</dbReference>
<evidence type="ECO:0000256" key="1">
    <source>
        <dbReference type="SAM" id="MobiDB-lite"/>
    </source>
</evidence>
<comment type="caution">
    <text evidence="2">The sequence shown here is derived from an EMBL/GenBank/DDBJ whole genome shotgun (WGS) entry which is preliminary data.</text>
</comment>
<accession>A0A937D153</accession>